<feature type="domain" description="DUF4142" evidence="2">
    <location>
        <begin position="37"/>
        <end position="171"/>
    </location>
</feature>
<protein>
    <submittedName>
        <fullName evidence="3">Membrane protein</fullName>
    </submittedName>
</protein>
<feature type="chain" id="PRO_5042030889" evidence="1">
    <location>
        <begin position="26"/>
        <end position="175"/>
    </location>
</feature>
<evidence type="ECO:0000313" key="3">
    <source>
        <dbReference type="EMBL" id="MDQ0364478.1"/>
    </source>
</evidence>
<dbReference type="PANTHER" id="PTHR38593:SF1">
    <property type="entry name" value="BLR2558 PROTEIN"/>
    <property type="match status" value="1"/>
</dbReference>
<name>A0AAE3VUX6_9ACTN</name>
<evidence type="ECO:0000256" key="1">
    <source>
        <dbReference type="SAM" id="SignalP"/>
    </source>
</evidence>
<evidence type="ECO:0000313" key="4">
    <source>
        <dbReference type="Proteomes" id="UP001240236"/>
    </source>
</evidence>
<dbReference type="Gene3D" id="1.20.1260.10">
    <property type="match status" value="1"/>
</dbReference>
<accession>A0AAE3VUX6</accession>
<proteinExistence type="predicted"/>
<organism evidence="3 4">
    <name type="scientific">Catenuloplanes indicus</name>
    <dbReference type="NCBI Taxonomy" id="137267"/>
    <lineage>
        <taxon>Bacteria</taxon>
        <taxon>Bacillati</taxon>
        <taxon>Actinomycetota</taxon>
        <taxon>Actinomycetes</taxon>
        <taxon>Micromonosporales</taxon>
        <taxon>Micromonosporaceae</taxon>
        <taxon>Catenuloplanes</taxon>
    </lineage>
</organism>
<keyword evidence="1" id="KW-0732">Signal</keyword>
<dbReference type="AlphaFoldDB" id="A0AAE3VUX6"/>
<gene>
    <name evidence="3" type="ORF">J2S42_001147</name>
</gene>
<feature type="signal peptide" evidence="1">
    <location>
        <begin position="1"/>
        <end position="25"/>
    </location>
</feature>
<dbReference type="Pfam" id="PF13628">
    <property type="entry name" value="DUF4142"/>
    <property type="match status" value="1"/>
</dbReference>
<dbReference type="PANTHER" id="PTHR38593">
    <property type="entry name" value="BLR2558 PROTEIN"/>
    <property type="match status" value="1"/>
</dbReference>
<dbReference type="EMBL" id="JAUSUZ010000001">
    <property type="protein sequence ID" value="MDQ0364478.1"/>
    <property type="molecule type" value="Genomic_DNA"/>
</dbReference>
<dbReference type="InterPro" id="IPR025419">
    <property type="entry name" value="DUF4142"/>
</dbReference>
<dbReference type="Proteomes" id="UP001240236">
    <property type="component" value="Unassembled WGS sequence"/>
</dbReference>
<sequence length="175" mass="18388">MRITSTLTAALLAGAVLTAGAPASAEPAASPGKVCAEDVKYLVRAHRGNLAEQAAGRAALAESESGEVRHIAAMLIPDHARLDRAVRHLARHHRVTLPPKPNQMQRDELAAVVAQDGAAFDTAWLAMQEKAHLKTLDYIARELTGGCAPAVHDAAKAAAPVVVAHLAMVRDALRP</sequence>
<keyword evidence="4" id="KW-1185">Reference proteome</keyword>
<dbReference type="RefSeq" id="WP_307235920.1">
    <property type="nucleotide sequence ID" value="NZ_JAUSUZ010000001.1"/>
</dbReference>
<dbReference type="InterPro" id="IPR012347">
    <property type="entry name" value="Ferritin-like"/>
</dbReference>
<evidence type="ECO:0000259" key="2">
    <source>
        <dbReference type="Pfam" id="PF13628"/>
    </source>
</evidence>
<reference evidence="3 4" key="1">
    <citation type="submission" date="2023-07" db="EMBL/GenBank/DDBJ databases">
        <title>Sequencing the genomes of 1000 actinobacteria strains.</title>
        <authorList>
            <person name="Klenk H.-P."/>
        </authorList>
    </citation>
    <scope>NUCLEOTIDE SEQUENCE [LARGE SCALE GENOMIC DNA]</scope>
    <source>
        <strain evidence="3 4">DSM 44709</strain>
    </source>
</reference>
<comment type="caution">
    <text evidence="3">The sequence shown here is derived from an EMBL/GenBank/DDBJ whole genome shotgun (WGS) entry which is preliminary data.</text>
</comment>